<dbReference type="InterPro" id="IPR004564">
    <property type="entry name" value="OM_lipoprot_carrier_LolA-like"/>
</dbReference>
<dbReference type="CDD" id="cd16325">
    <property type="entry name" value="LolA"/>
    <property type="match status" value="1"/>
</dbReference>
<feature type="chain" id="PRO_5020434140" evidence="2">
    <location>
        <begin position="23"/>
        <end position="198"/>
    </location>
</feature>
<evidence type="ECO:0000313" key="3">
    <source>
        <dbReference type="EMBL" id="THF62499.1"/>
    </source>
</evidence>
<dbReference type="InterPro" id="IPR029046">
    <property type="entry name" value="LolA/LolB/LppX"/>
</dbReference>
<evidence type="ECO:0000256" key="1">
    <source>
        <dbReference type="ARBA" id="ARBA00022729"/>
    </source>
</evidence>
<dbReference type="Pfam" id="PF19574">
    <property type="entry name" value="LolA_3"/>
    <property type="match status" value="1"/>
</dbReference>
<accession>A0A4S4ATJ5</accession>
<evidence type="ECO:0000313" key="4">
    <source>
        <dbReference type="Proteomes" id="UP000307956"/>
    </source>
</evidence>
<dbReference type="Gene3D" id="2.50.20.10">
    <property type="entry name" value="Lipoprotein localisation LolA/LolB/LppX"/>
    <property type="match status" value="1"/>
</dbReference>
<keyword evidence="1 2" id="KW-0732">Signal</keyword>
<comment type="caution">
    <text evidence="3">The sequence shown here is derived from an EMBL/GenBank/DDBJ whole genome shotgun (WGS) entry which is preliminary data.</text>
</comment>
<organism evidence="3 4">
    <name type="scientific">Pseudothauera rhizosphaerae</name>
    <dbReference type="NCBI Taxonomy" id="2565932"/>
    <lineage>
        <taxon>Bacteria</taxon>
        <taxon>Pseudomonadati</taxon>
        <taxon>Pseudomonadota</taxon>
        <taxon>Betaproteobacteria</taxon>
        <taxon>Rhodocyclales</taxon>
        <taxon>Zoogloeaceae</taxon>
        <taxon>Pseudothauera</taxon>
    </lineage>
</organism>
<dbReference type="AlphaFoldDB" id="A0A4S4ATJ5"/>
<gene>
    <name evidence="3" type="ORF">E6O51_05885</name>
</gene>
<dbReference type="Proteomes" id="UP000307956">
    <property type="component" value="Unassembled WGS sequence"/>
</dbReference>
<feature type="signal peptide" evidence="2">
    <location>
        <begin position="1"/>
        <end position="22"/>
    </location>
</feature>
<name>A0A4S4ATJ5_9RHOO</name>
<dbReference type="OrthoDB" id="5297911at2"/>
<protein>
    <submittedName>
        <fullName evidence="3">Outer membrane lipoprotein carrier protein LolA</fullName>
    </submittedName>
</protein>
<sequence>MRRPLLRAALLATALLPAAGWAFDLAQLRTQLGAAPVVRGSFVQEKHLRALPQPLVSRGEFVLVAGRGLLWQLQSPLAHTLRITPQGVARRLPDGSWQAADAGSRDNGLFLALLAGDTQGLGESFDLRLEGSAADWRMVMTPSSAILRQIFTDIEIRGGALVQRIELRETQGDRTVLRMEGARADDTLSDDEQRAYTD</sequence>
<proteinExistence type="predicted"/>
<keyword evidence="3" id="KW-0449">Lipoprotein</keyword>
<dbReference type="EMBL" id="SSOD01000004">
    <property type="protein sequence ID" value="THF62499.1"/>
    <property type="molecule type" value="Genomic_DNA"/>
</dbReference>
<evidence type="ECO:0000256" key="2">
    <source>
        <dbReference type="SAM" id="SignalP"/>
    </source>
</evidence>
<keyword evidence="4" id="KW-1185">Reference proteome</keyword>
<reference evidence="3 4" key="1">
    <citation type="submission" date="2019-04" db="EMBL/GenBank/DDBJ databases">
        <title>Azoarcus rhizosphaerae sp. nov. isolated from rhizosphere of Ficus religiosa.</title>
        <authorList>
            <person name="Lin S.-Y."/>
            <person name="Hameed A."/>
            <person name="Hsu Y.-H."/>
            <person name="Young C.-C."/>
        </authorList>
    </citation>
    <scope>NUCLEOTIDE SEQUENCE [LARGE SCALE GENOMIC DNA]</scope>
    <source>
        <strain evidence="3 4">CC-YHH848</strain>
    </source>
</reference>
<dbReference type="SUPFAM" id="SSF89392">
    <property type="entry name" value="Prokaryotic lipoproteins and lipoprotein localization factors"/>
    <property type="match status" value="1"/>
</dbReference>
<dbReference type="RefSeq" id="WP_136384053.1">
    <property type="nucleotide sequence ID" value="NZ_SSOD01000004.1"/>
</dbReference>